<evidence type="ECO:0000313" key="2">
    <source>
        <dbReference type="Proteomes" id="UP000256304"/>
    </source>
</evidence>
<reference evidence="1 2" key="1">
    <citation type="submission" date="2018-08" db="EMBL/GenBank/DDBJ databases">
        <title>Genomic Encyclopedia of Type Strains, Phase III (KMG-III): the genomes of soil and plant-associated and newly described type strains.</title>
        <authorList>
            <person name="Whitman W."/>
        </authorList>
    </citation>
    <scope>NUCLEOTIDE SEQUENCE [LARGE SCALE GENOMIC DNA]</scope>
    <source>
        <strain evidence="1 2">CGMCC 1.10966</strain>
    </source>
</reference>
<gene>
    <name evidence="1" type="ORF">A8990_15516</name>
</gene>
<dbReference type="EMBL" id="QTTN01000055">
    <property type="protein sequence ID" value="REE57438.1"/>
    <property type="molecule type" value="Genomic_DNA"/>
</dbReference>
<proteinExistence type="predicted"/>
<keyword evidence="2" id="KW-1185">Reference proteome</keyword>
<dbReference type="AlphaFoldDB" id="A0A3D9Q8X4"/>
<protein>
    <submittedName>
        <fullName evidence="1">Uncharacterized protein</fullName>
    </submittedName>
</protein>
<name>A0A3D9Q8X4_9BACL</name>
<accession>A0A3D9Q8X4</accession>
<organism evidence="1 2">
    <name type="scientific">Paenibacillus taihuensis</name>
    <dbReference type="NCBI Taxonomy" id="1156355"/>
    <lineage>
        <taxon>Bacteria</taxon>
        <taxon>Bacillati</taxon>
        <taxon>Bacillota</taxon>
        <taxon>Bacilli</taxon>
        <taxon>Bacillales</taxon>
        <taxon>Paenibacillaceae</taxon>
        <taxon>Paenibacillus</taxon>
    </lineage>
</organism>
<comment type="caution">
    <text evidence="1">The sequence shown here is derived from an EMBL/GenBank/DDBJ whole genome shotgun (WGS) entry which is preliminary data.</text>
</comment>
<sequence length="134" mass="14632">MTTALALISVIITGCKGTEKQLTLADIRSKFEERHIQLTPAKATSSNSVFARPYNGAKPSLYTIHSEKDPSVFIYIYPSASAAAAGFKAFEDQTAAADFISHKEYLFANVILFYIINEPSEVEPIDLAIAALRS</sequence>
<evidence type="ECO:0000313" key="1">
    <source>
        <dbReference type="EMBL" id="REE57438.1"/>
    </source>
</evidence>
<dbReference type="Proteomes" id="UP000256304">
    <property type="component" value="Unassembled WGS sequence"/>
</dbReference>